<sequence length="179" mass="19553">MENAAPSAPTKKLLQLLSLHMLIPWVLLAQEETQVLLGLLAEMVLPERMDSLALLVLLGPLALAADLSFPRWLMAVRSPAVLLNPDHQAPWVPVAPQDLQVHLALRDSLAPQASLVSLVLLVQWVLVVLPALLERTEKMVKLAKQAVPVSVEQLGLRVLVDSQEPLDSLASRDTEDSLV</sequence>
<name>A0A8D8H4D3_CULPI</name>
<reference evidence="2" key="1">
    <citation type="submission" date="2021-05" db="EMBL/GenBank/DDBJ databases">
        <authorList>
            <person name="Alioto T."/>
            <person name="Alioto T."/>
            <person name="Gomez Garrido J."/>
        </authorList>
    </citation>
    <scope>NUCLEOTIDE SEQUENCE</scope>
</reference>
<dbReference type="EMBL" id="HBUE01301873">
    <property type="protein sequence ID" value="CAG6579359.1"/>
    <property type="molecule type" value="Transcribed_RNA"/>
</dbReference>
<organism evidence="2">
    <name type="scientific">Culex pipiens</name>
    <name type="common">House mosquito</name>
    <dbReference type="NCBI Taxonomy" id="7175"/>
    <lineage>
        <taxon>Eukaryota</taxon>
        <taxon>Metazoa</taxon>
        <taxon>Ecdysozoa</taxon>
        <taxon>Arthropoda</taxon>
        <taxon>Hexapoda</taxon>
        <taxon>Insecta</taxon>
        <taxon>Pterygota</taxon>
        <taxon>Neoptera</taxon>
        <taxon>Endopterygota</taxon>
        <taxon>Diptera</taxon>
        <taxon>Nematocera</taxon>
        <taxon>Culicoidea</taxon>
        <taxon>Culicidae</taxon>
        <taxon>Culicinae</taxon>
        <taxon>Culicini</taxon>
        <taxon>Culex</taxon>
        <taxon>Culex</taxon>
    </lineage>
</organism>
<accession>A0A8D8H4D3</accession>
<evidence type="ECO:0000313" key="2">
    <source>
        <dbReference type="EMBL" id="CAG6527637.1"/>
    </source>
</evidence>
<keyword evidence="1" id="KW-0472">Membrane</keyword>
<feature type="transmembrane region" description="Helical" evidence="1">
    <location>
        <begin position="115"/>
        <end position="133"/>
    </location>
</feature>
<evidence type="ECO:0000256" key="1">
    <source>
        <dbReference type="SAM" id="Phobius"/>
    </source>
</evidence>
<dbReference type="AlphaFoldDB" id="A0A8D8H4D3"/>
<feature type="transmembrane region" description="Helical" evidence="1">
    <location>
        <begin position="53"/>
        <end position="73"/>
    </location>
</feature>
<keyword evidence="1" id="KW-0812">Transmembrane</keyword>
<protein>
    <submittedName>
        <fullName evidence="2">(northern house mosquito) hypothetical protein</fullName>
    </submittedName>
</protein>
<dbReference type="EMBL" id="HBUE01195876">
    <property type="protein sequence ID" value="CAG6527637.1"/>
    <property type="molecule type" value="Transcribed_RNA"/>
</dbReference>
<keyword evidence="1" id="KW-1133">Transmembrane helix</keyword>
<proteinExistence type="predicted"/>